<dbReference type="InterPro" id="IPR036388">
    <property type="entry name" value="WH-like_DNA-bd_sf"/>
</dbReference>
<dbReference type="Gene3D" id="1.20.120.530">
    <property type="entry name" value="GntR ligand-binding domain-like"/>
    <property type="match status" value="1"/>
</dbReference>
<dbReference type="Gene3D" id="1.10.10.10">
    <property type="entry name" value="Winged helix-like DNA-binding domain superfamily/Winged helix DNA-binding domain"/>
    <property type="match status" value="1"/>
</dbReference>
<name>A0A1T4MEK3_9FUSO</name>
<dbReference type="PANTHER" id="PTHR43537">
    <property type="entry name" value="TRANSCRIPTIONAL REGULATOR, GNTR FAMILY"/>
    <property type="match status" value="1"/>
</dbReference>
<keyword evidence="6" id="KW-1185">Reference proteome</keyword>
<dbReference type="Pfam" id="PF07729">
    <property type="entry name" value="FCD"/>
    <property type="match status" value="1"/>
</dbReference>
<evidence type="ECO:0000256" key="3">
    <source>
        <dbReference type="ARBA" id="ARBA00023163"/>
    </source>
</evidence>
<dbReference type="RefSeq" id="WP_078693680.1">
    <property type="nucleotide sequence ID" value="NZ_FUWX01000008.1"/>
</dbReference>
<dbReference type="GO" id="GO:0003677">
    <property type="term" value="F:DNA binding"/>
    <property type="evidence" value="ECO:0007669"/>
    <property type="project" value="UniProtKB-KW"/>
</dbReference>
<dbReference type="InterPro" id="IPR008920">
    <property type="entry name" value="TF_FadR/GntR_C"/>
</dbReference>
<dbReference type="EMBL" id="FUWX01000008">
    <property type="protein sequence ID" value="SJZ65343.1"/>
    <property type="molecule type" value="Genomic_DNA"/>
</dbReference>
<evidence type="ECO:0000256" key="2">
    <source>
        <dbReference type="ARBA" id="ARBA00023125"/>
    </source>
</evidence>
<dbReference type="InterPro" id="IPR011711">
    <property type="entry name" value="GntR_C"/>
</dbReference>
<evidence type="ECO:0000313" key="5">
    <source>
        <dbReference type="EMBL" id="SJZ65343.1"/>
    </source>
</evidence>
<protein>
    <submittedName>
        <fullName evidence="5">DNA-binding transcriptional regulator, GntR family</fullName>
    </submittedName>
</protein>
<evidence type="ECO:0000313" key="6">
    <source>
        <dbReference type="Proteomes" id="UP000191153"/>
    </source>
</evidence>
<dbReference type="AlphaFoldDB" id="A0A1T4MEK3"/>
<dbReference type="InterPro" id="IPR000524">
    <property type="entry name" value="Tscrpt_reg_HTH_GntR"/>
</dbReference>
<dbReference type="Pfam" id="PF00392">
    <property type="entry name" value="GntR"/>
    <property type="match status" value="1"/>
</dbReference>
<evidence type="ECO:0000259" key="4">
    <source>
        <dbReference type="PROSITE" id="PS50949"/>
    </source>
</evidence>
<dbReference type="Proteomes" id="UP000191153">
    <property type="component" value="Unassembled WGS sequence"/>
</dbReference>
<dbReference type="SMART" id="SM00345">
    <property type="entry name" value="HTH_GNTR"/>
    <property type="match status" value="1"/>
</dbReference>
<keyword evidence="2 5" id="KW-0238">DNA-binding</keyword>
<dbReference type="STRING" id="180163.SAMN02745174_01185"/>
<dbReference type="PANTHER" id="PTHR43537:SF24">
    <property type="entry name" value="GLUCONATE OPERON TRANSCRIPTIONAL REPRESSOR"/>
    <property type="match status" value="1"/>
</dbReference>
<dbReference type="OrthoDB" id="95728at2"/>
<organism evidence="5 6">
    <name type="scientific">Cetobacterium ceti</name>
    <dbReference type="NCBI Taxonomy" id="180163"/>
    <lineage>
        <taxon>Bacteria</taxon>
        <taxon>Fusobacteriati</taxon>
        <taxon>Fusobacteriota</taxon>
        <taxon>Fusobacteriia</taxon>
        <taxon>Fusobacteriales</taxon>
        <taxon>Fusobacteriaceae</taxon>
        <taxon>Cetobacterium</taxon>
    </lineage>
</organism>
<feature type="domain" description="HTH gntR-type" evidence="4">
    <location>
        <begin position="3"/>
        <end position="70"/>
    </location>
</feature>
<dbReference type="SUPFAM" id="SSF48008">
    <property type="entry name" value="GntR ligand-binding domain-like"/>
    <property type="match status" value="1"/>
</dbReference>
<proteinExistence type="predicted"/>
<reference evidence="5 6" key="1">
    <citation type="submission" date="2017-02" db="EMBL/GenBank/DDBJ databases">
        <authorList>
            <person name="Peterson S.W."/>
        </authorList>
    </citation>
    <scope>NUCLEOTIDE SEQUENCE [LARGE SCALE GENOMIC DNA]</scope>
    <source>
        <strain evidence="5 6">ATCC 700028</strain>
    </source>
</reference>
<dbReference type="InterPro" id="IPR036390">
    <property type="entry name" value="WH_DNA-bd_sf"/>
</dbReference>
<keyword evidence="3" id="KW-0804">Transcription</keyword>
<accession>A0A1T4MEK3</accession>
<dbReference type="PROSITE" id="PS50949">
    <property type="entry name" value="HTH_GNTR"/>
    <property type="match status" value="1"/>
</dbReference>
<dbReference type="GO" id="GO:0003700">
    <property type="term" value="F:DNA-binding transcription factor activity"/>
    <property type="evidence" value="ECO:0007669"/>
    <property type="project" value="InterPro"/>
</dbReference>
<sequence length="212" mass="25373">MRTNVSNNIYNLIKKDILEGELNFGDKIVEIDYSNKLNISRTPLREAIKQLEIEGIIERLPNGRLRVMNIDEKKIQEIFEIRIVLENLLFKSIIDNNYDIGILSENLAMTKYHLDFENWEAARKLFFQFNEELYRISNLEFTIKILKHYDFIISKLKRGALKNTDRVLKAFEEHYELYLSLKEKNLEKVEEINRKHLENAKYTIITFLKKEN</sequence>
<keyword evidence="1" id="KW-0805">Transcription regulation</keyword>
<dbReference type="CDD" id="cd07377">
    <property type="entry name" value="WHTH_GntR"/>
    <property type="match status" value="1"/>
</dbReference>
<dbReference type="SUPFAM" id="SSF46785">
    <property type="entry name" value="Winged helix' DNA-binding domain"/>
    <property type="match status" value="1"/>
</dbReference>
<gene>
    <name evidence="5" type="ORF">SAMN02745174_01185</name>
</gene>
<evidence type="ECO:0000256" key="1">
    <source>
        <dbReference type="ARBA" id="ARBA00023015"/>
    </source>
</evidence>